<organism evidence="2">
    <name type="scientific">Loigolactobacillus rennini</name>
    <dbReference type="NCBI Taxonomy" id="238013"/>
    <lineage>
        <taxon>Bacteria</taxon>
        <taxon>Bacillati</taxon>
        <taxon>Bacillota</taxon>
        <taxon>Bacilli</taxon>
        <taxon>Lactobacillales</taxon>
        <taxon>Lactobacillaceae</taxon>
        <taxon>Loigolactobacillus</taxon>
    </lineage>
</organism>
<sequence length="246" mass="27304">MAKILLAGESWISTTTEYKGYDSFTSTKLEIGCTDLINSLSEFGHAVTHLLGHEVPEKFPWSLQELEQYDVVILSDIGSNSFTLSNDVFAKGTVTINRMALLKKWVLSGGALMMAGGYLSFSGFEGKAHYRNTPIEDILPVKIKPYDDRVEMPQGVIPMENKVNQISADLGQFPPILGYQQVVSKDDSDVLLKIGSDPLLVTGNAGKGRTMAYMTDIAPHWASQSFMDWENYGKFFSRCVDWLADI</sequence>
<dbReference type="CDD" id="cd03143">
    <property type="entry name" value="A4_beta-galactosidase_middle_domain"/>
    <property type="match status" value="1"/>
</dbReference>
<dbReference type="AlphaFoldDB" id="A0A1K2I3L3"/>
<dbReference type="InterPro" id="IPR010768">
    <property type="entry name" value="GATase1-like"/>
</dbReference>
<dbReference type="Pfam" id="PF07090">
    <property type="entry name" value="GATase1_like"/>
    <property type="match status" value="1"/>
</dbReference>
<dbReference type="InterPro" id="IPR029062">
    <property type="entry name" value="Class_I_gatase-like"/>
</dbReference>
<dbReference type="SUPFAM" id="SSF52317">
    <property type="entry name" value="Class I glutamine amidotransferase-like"/>
    <property type="match status" value="1"/>
</dbReference>
<gene>
    <name evidence="2" type="ORF">LREN565_0093</name>
</gene>
<dbReference type="Gene3D" id="3.40.50.880">
    <property type="match status" value="1"/>
</dbReference>
<reference evidence="2" key="1">
    <citation type="submission" date="2016-11" db="EMBL/GenBank/DDBJ databases">
        <authorList>
            <person name="Jaros S."/>
            <person name="Januszkiewicz K."/>
            <person name="Wedrychowicz H."/>
        </authorList>
    </citation>
    <scope>NUCLEOTIDE SEQUENCE</scope>
    <source>
        <strain evidence="2">ACA-DC 565</strain>
    </source>
</reference>
<dbReference type="PANTHER" id="PTHR37947:SF1">
    <property type="entry name" value="BLL2462 PROTEIN"/>
    <property type="match status" value="1"/>
</dbReference>
<name>A0A1K2I3L3_9LACO</name>
<accession>A0A1K2I3L3</accession>
<evidence type="ECO:0000259" key="1">
    <source>
        <dbReference type="Pfam" id="PF07090"/>
    </source>
</evidence>
<evidence type="ECO:0000313" key="2">
    <source>
        <dbReference type="EMBL" id="SFZ86980.1"/>
    </source>
</evidence>
<protein>
    <recommendedName>
        <fullName evidence="1">Putative glutamine amidotransferase domain-containing protein</fullName>
    </recommendedName>
</protein>
<dbReference type="EMBL" id="LT634362">
    <property type="protein sequence ID" value="SFZ86980.1"/>
    <property type="molecule type" value="Genomic_DNA"/>
</dbReference>
<feature type="domain" description="Putative glutamine amidotransferase" evidence="1">
    <location>
        <begin position="3"/>
        <end position="244"/>
    </location>
</feature>
<dbReference type="PANTHER" id="PTHR37947">
    <property type="entry name" value="BLL2462 PROTEIN"/>
    <property type="match status" value="1"/>
</dbReference>
<proteinExistence type="predicted"/>